<dbReference type="InterPro" id="IPR036280">
    <property type="entry name" value="Multihaem_cyt_sf"/>
</dbReference>
<name>A0A7W6ZYZ2_9HYPH</name>
<dbReference type="OrthoDB" id="8317962at2"/>
<evidence type="ECO:0000313" key="2">
    <source>
        <dbReference type="Proteomes" id="UP000543836"/>
    </source>
</evidence>
<dbReference type="AlphaFoldDB" id="A0A7W6ZYZ2"/>
<dbReference type="EMBL" id="JACIIG010000016">
    <property type="protein sequence ID" value="MBB4570837.1"/>
    <property type="molecule type" value="Genomic_DNA"/>
</dbReference>
<dbReference type="RefSeq" id="WP_154668656.1">
    <property type="nucleotide sequence ID" value="NZ_JACIIG010000016.1"/>
</dbReference>
<accession>A0A7W6ZYZ2</accession>
<gene>
    <name evidence="1" type="ORF">GGE60_004994</name>
</gene>
<dbReference type="Proteomes" id="UP000543836">
    <property type="component" value="Unassembled WGS sequence"/>
</dbReference>
<dbReference type="SUPFAM" id="SSF48695">
    <property type="entry name" value="Multiheme cytochromes"/>
    <property type="match status" value="1"/>
</dbReference>
<proteinExistence type="predicted"/>
<protein>
    <submittedName>
        <fullName evidence="1">Uncharacterized protein</fullName>
    </submittedName>
</protein>
<comment type="caution">
    <text evidence="1">The sequence shown here is derived from an EMBL/GenBank/DDBJ whole genome shotgun (WGS) entry which is preliminary data.</text>
</comment>
<organism evidence="1 2">
    <name type="scientific">Rhizobium leucaenae</name>
    <dbReference type="NCBI Taxonomy" id="29450"/>
    <lineage>
        <taxon>Bacteria</taxon>
        <taxon>Pseudomonadati</taxon>
        <taxon>Pseudomonadota</taxon>
        <taxon>Alphaproteobacteria</taxon>
        <taxon>Hyphomicrobiales</taxon>
        <taxon>Rhizobiaceae</taxon>
        <taxon>Rhizobium/Agrobacterium group</taxon>
        <taxon>Rhizobium</taxon>
    </lineage>
</organism>
<reference evidence="1 2" key="1">
    <citation type="submission" date="2020-08" db="EMBL/GenBank/DDBJ databases">
        <title>Genomic Encyclopedia of Type Strains, Phase IV (KMG-V): Genome sequencing to study the core and pangenomes of soil and plant-associated prokaryotes.</title>
        <authorList>
            <person name="Whitman W."/>
        </authorList>
    </citation>
    <scope>NUCLEOTIDE SEQUENCE [LARGE SCALE GENOMIC DNA]</scope>
    <source>
        <strain evidence="1 2">SEMIA 492</strain>
    </source>
</reference>
<keyword evidence="2" id="KW-1185">Reference proteome</keyword>
<evidence type="ECO:0000313" key="1">
    <source>
        <dbReference type="EMBL" id="MBB4570837.1"/>
    </source>
</evidence>
<sequence>MATIHRLAARMASHAILRLGTSGCGENERCDRLTGCISPTPPQEPVAEALPDDEDHRLYLRELQIFQLCRQLAPAAPTAAEATLQLISNDGQEDDDHKFAKAVERWNGDFLWAPASQTSDVITRFGDEARAVFGPIPDGDCTDAVAQVIPLQIDGNVVDLKPNPAKPGNPLEFEHRDAAGAIVKWTDTIGRCDKPSLAGSVTYCGMNSRMSRVVKGNVEWLSFCRKSTSSLEIEPDAYWQRSNPKFSRLGIIGFNRETGEIVFFDGTKKRKDFDWTQSFVPPGGHSYSDRQGRAAAEALYDPTFQIACSACHDNKRASVVDPHIGMARVGFSSDAGKERDPAFSLGDYLPKMSRSDNSPFRIIGSGYTSTHAAAIRRAKSVVDPGGNCTTCHTLTTQITGQRFASDAVAQEPWISRPRWAQLLQLRAEQMKLHQIDSHRTEWARQSGQGKIHPWMVPVDGNDLSTSMPEIGSDDWHRLSNCLWDAGGAECGYRPLYTECPAPGLESQGNGTKPSDFAATQLSLSPAEKDGERRLRLNWNYLNNLGGVPERDDVRFDVALKSMAIPLSAEQPAEDDYPTIAEAEGAGFVALDGEIGKSGGVMLIRNIAYFGHAKFTEPMPSASPREFRLDLAAQCNRRYLARVLPKRFCFDQSGVKYAEESNLLYADIRCD</sequence>